<dbReference type="AlphaFoldDB" id="A0A5C6ZA78"/>
<reference evidence="1 2" key="1">
    <citation type="submission" date="2019-08" db="EMBL/GenBank/DDBJ databases">
        <title>Genomes of Subsaximicrobium wynnwilliamsii strains.</title>
        <authorList>
            <person name="Bowman J.P."/>
        </authorList>
    </citation>
    <scope>NUCLEOTIDE SEQUENCE [LARGE SCALE GENOMIC DNA]</scope>
    <source>
        <strain evidence="1 2">2-80-2</strain>
    </source>
</reference>
<evidence type="ECO:0000313" key="2">
    <source>
        <dbReference type="Proteomes" id="UP000321578"/>
    </source>
</evidence>
<evidence type="ECO:0000313" key="1">
    <source>
        <dbReference type="EMBL" id="TXD86279.1"/>
    </source>
</evidence>
<dbReference type="EMBL" id="VORO01000076">
    <property type="protein sequence ID" value="TXD86279.1"/>
    <property type="molecule type" value="Genomic_DNA"/>
</dbReference>
<dbReference type="RefSeq" id="WP_147088556.1">
    <property type="nucleotide sequence ID" value="NZ_VORM01000072.1"/>
</dbReference>
<comment type="caution">
    <text evidence="1">The sequence shown here is derived from an EMBL/GenBank/DDBJ whole genome shotgun (WGS) entry which is preliminary data.</text>
</comment>
<organism evidence="1 2">
    <name type="scientific">Subsaximicrobium wynnwilliamsii</name>
    <dbReference type="NCBI Taxonomy" id="291179"/>
    <lineage>
        <taxon>Bacteria</taxon>
        <taxon>Pseudomonadati</taxon>
        <taxon>Bacteroidota</taxon>
        <taxon>Flavobacteriia</taxon>
        <taxon>Flavobacteriales</taxon>
        <taxon>Flavobacteriaceae</taxon>
        <taxon>Subsaximicrobium</taxon>
    </lineage>
</organism>
<proteinExistence type="predicted"/>
<protein>
    <submittedName>
        <fullName evidence="1">Uncharacterized protein</fullName>
    </submittedName>
</protein>
<name>A0A5C6ZA78_9FLAO</name>
<dbReference type="Proteomes" id="UP000321578">
    <property type="component" value="Unassembled WGS sequence"/>
</dbReference>
<gene>
    <name evidence="1" type="ORF">ESY86_20450</name>
</gene>
<dbReference type="OrthoDB" id="1449389at2"/>
<sequence>MKTHIITGIISLIVLMTFSSWNSKQNLKTNEIAENRTENINSKMEENYRTLRLVVSYDFGENLKTISEKATPEIIKSTMESINWNEFHIVQLEDENENALHVSGSLYEDGLASGYVTENDHILIVNPPKSVKEMTEILIEFLKGEEIWRNKYEYK</sequence>
<accession>A0A5C6ZA78</accession>
<keyword evidence="2" id="KW-1185">Reference proteome</keyword>